<reference evidence="1" key="1">
    <citation type="submission" date="2018-05" db="EMBL/GenBank/DDBJ databases">
        <authorList>
            <person name="Lanie J.A."/>
            <person name="Ng W.-L."/>
            <person name="Kazmierczak K.M."/>
            <person name="Andrzejewski T.M."/>
            <person name="Davidsen T.M."/>
            <person name="Wayne K.J."/>
            <person name="Tettelin H."/>
            <person name="Glass J.I."/>
            <person name="Rusch D."/>
            <person name="Podicherti R."/>
            <person name="Tsui H.-C.T."/>
            <person name="Winkler M.E."/>
        </authorList>
    </citation>
    <scope>NUCLEOTIDE SEQUENCE</scope>
</reference>
<dbReference type="SUPFAM" id="SSF52833">
    <property type="entry name" value="Thioredoxin-like"/>
    <property type="match status" value="1"/>
</dbReference>
<dbReference type="AlphaFoldDB" id="A0A381RFQ7"/>
<protein>
    <recommendedName>
        <fullName evidence="2">Thioredoxin domain-containing protein</fullName>
    </recommendedName>
</protein>
<accession>A0A381RFQ7</accession>
<dbReference type="Gene3D" id="3.40.30.10">
    <property type="entry name" value="Glutaredoxin"/>
    <property type="match status" value="1"/>
</dbReference>
<gene>
    <name evidence="1" type="ORF">METZ01_LOCUS41551</name>
</gene>
<proteinExistence type="predicted"/>
<dbReference type="InterPro" id="IPR036249">
    <property type="entry name" value="Thioredoxin-like_sf"/>
</dbReference>
<name>A0A381RFQ7_9ZZZZ</name>
<sequence>MNYDIVDGQVDKDYLFNSNNTKWFTDNYNSYLTDTFLSENNFDNIDNYTIELYMGVECHDSEREVPILIKILDEIKFSENKLKIYLLKQNKTSDSGFEKGKNITNTPTIIFYKNSKEINRIVEFPVETLERDIYKIINDIEYRHVYY</sequence>
<evidence type="ECO:0008006" key="2">
    <source>
        <dbReference type="Google" id="ProtNLM"/>
    </source>
</evidence>
<evidence type="ECO:0000313" key="1">
    <source>
        <dbReference type="EMBL" id="SUZ88697.1"/>
    </source>
</evidence>
<organism evidence="1">
    <name type="scientific">marine metagenome</name>
    <dbReference type="NCBI Taxonomy" id="408172"/>
    <lineage>
        <taxon>unclassified sequences</taxon>
        <taxon>metagenomes</taxon>
        <taxon>ecological metagenomes</taxon>
    </lineage>
</organism>
<dbReference type="EMBL" id="UINC01001782">
    <property type="protein sequence ID" value="SUZ88697.1"/>
    <property type="molecule type" value="Genomic_DNA"/>
</dbReference>